<dbReference type="STRING" id="1314781.A0A165PXG5"/>
<feature type="region of interest" description="Disordered" evidence="1">
    <location>
        <begin position="72"/>
        <end position="186"/>
    </location>
</feature>
<feature type="compositionally biased region" description="Polar residues" evidence="1">
    <location>
        <begin position="259"/>
        <end position="272"/>
    </location>
</feature>
<dbReference type="OrthoDB" id="2969434at2759"/>
<evidence type="ECO:0000256" key="1">
    <source>
        <dbReference type="SAM" id="MobiDB-lite"/>
    </source>
</evidence>
<reference evidence="3 4" key="1">
    <citation type="journal article" date="2016" name="Mol. Biol. Evol.">
        <title>Comparative Genomics of Early-Diverging Mushroom-Forming Fungi Provides Insights into the Origins of Lignocellulose Decay Capabilities.</title>
        <authorList>
            <person name="Nagy L.G."/>
            <person name="Riley R."/>
            <person name="Tritt A."/>
            <person name="Adam C."/>
            <person name="Daum C."/>
            <person name="Floudas D."/>
            <person name="Sun H."/>
            <person name="Yadav J.S."/>
            <person name="Pangilinan J."/>
            <person name="Larsson K.H."/>
            <person name="Matsuura K."/>
            <person name="Barry K."/>
            <person name="Labutti K."/>
            <person name="Kuo R."/>
            <person name="Ohm R.A."/>
            <person name="Bhattacharya S.S."/>
            <person name="Shirouzu T."/>
            <person name="Yoshinaga Y."/>
            <person name="Martin F.M."/>
            <person name="Grigoriev I.V."/>
            <person name="Hibbett D.S."/>
        </authorList>
    </citation>
    <scope>NUCLEOTIDE SEQUENCE [LARGE SCALE GENOMIC DNA]</scope>
    <source>
        <strain evidence="3 4">HHB12029</strain>
    </source>
</reference>
<dbReference type="AlphaFoldDB" id="A0A165PXG5"/>
<keyword evidence="4" id="KW-1185">Reference proteome</keyword>
<keyword evidence="2" id="KW-0812">Transmembrane</keyword>
<gene>
    <name evidence="3" type="ORF">EXIGLDRAFT_373206</name>
</gene>
<feature type="compositionally biased region" description="Basic and acidic residues" evidence="1">
    <location>
        <begin position="273"/>
        <end position="286"/>
    </location>
</feature>
<organism evidence="3 4">
    <name type="scientific">Exidia glandulosa HHB12029</name>
    <dbReference type="NCBI Taxonomy" id="1314781"/>
    <lineage>
        <taxon>Eukaryota</taxon>
        <taxon>Fungi</taxon>
        <taxon>Dikarya</taxon>
        <taxon>Basidiomycota</taxon>
        <taxon>Agaricomycotina</taxon>
        <taxon>Agaricomycetes</taxon>
        <taxon>Auriculariales</taxon>
        <taxon>Exidiaceae</taxon>
        <taxon>Exidia</taxon>
    </lineage>
</organism>
<dbReference type="Proteomes" id="UP000077266">
    <property type="component" value="Unassembled WGS sequence"/>
</dbReference>
<name>A0A165PXG5_EXIGL</name>
<dbReference type="InParanoid" id="A0A165PXG5"/>
<evidence type="ECO:0000313" key="4">
    <source>
        <dbReference type="Proteomes" id="UP000077266"/>
    </source>
</evidence>
<protein>
    <submittedName>
        <fullName evidence="3">Uncharacterized protein</fullName>
    </submittedName>
</protein>
<feature type="compositionally biased region" description="Polar residues" evidence="1">
    <location>
        <begin position="138"/>
        <end position="159"/>
    </location>
</feature>
<feature type="transmembrane region" description="Helical" evidence="2">
    <location>
        <begin position="20"/>
        <end position="46"/>
    </location>
</feature>
<keyword evidence="2" id="KW-0472">Membrane</keyword>
<evidence type="ECO:0000313" key="3">
    <source>
        <dbReference type="EMBL" id="KZW02795.1"/>
    </source>
</evidence>
<dbReference type="EMBL" id="KV425886">
    <property type="protein sequence ID" value="KZW02795.1"/>
    <property type="molecule type" value="Genomic_DNA"/>
</dbReference>
<evidence type="ECO:0000256" key="2">
    <source>
        <dbReference type="SAM" id="Phobius"/>
    </source>
</evidence>
<proteinExistence type="predicted"/>
<feature type="region of interest" description="Disordered" evidence="1">
    <location>
        <begin position="237"/>
        <end position="287"/>
    </location>
</feature>
<feature type="transmembrane region" description="Helical" evidence="2">
    <location>
        <begin position="52"/>
        <end position="73"/>
    </location>
</feature>
<accession>A0A165PXG5</accession>
<sequence>MEHSLSSPTAPRYGLKRRDIGCSVPHSLSISLCSTLSLIRLISLFVMRRAALLGLFIALFLVLTVHASPAGALDRRGKRPKAPVVHSAPKKTKGKRPTTPPPSRPHSPVQGSSGGTKPHPVKVKTKPKGTTSSPPHSRPQSPTKGGTAATGQKPSTGTRPPSRAGSTSSNHGSTSSRPQSPVGRVFDNEIDACKEFKSCTTCVGSEAEVVDPNTPHDPTGKGKAKAKVVRAHCGWKPDPKEAAKGKGSCLPAEHGPASLLTTKEQCDQLTSDSKNDEEQKKNDATRRANAVKEFGKIKTHVLAGGSSPASGRHIASAWFKRNKRVPAGAKVNAAAGLGEVPFGLNDREMKTLWLDVDGPVKPDSKQPALNFRGHFTQESVTEMCVQAYIYSMKANKESLTTPLPASASNLHAFAVRAPNGHTLCIELNGASCYPNSITPTTRAPGQKCPTISQPDA</sequence>
<feature type="compositionally biased region" description="Low complexity" evidence="1">
    <location>
        <begin position="165"/>
        <end position="176"/>
    </location>
</feature>
<keyword evidence="2" id="KW-1133">Transmembrane helix</keyword>